<accession>A0A163ADP7</accession>
<dbReference type="Proteomes" id="UP000077315">
    <property type="component" value="Unassembled WGS sequence"/>
</dbReference>
<sequence length="227" mass="25367">MHLLLFLLYFIFKFQFVFGILTKRQDEWPNNQLIESQGRIAMARIPLAGNSTIVFMFQQMETRLEANIFFDSPAADGACLSWGIGFPQIVDGTNDCYFMRGPVCRDSIFPDVCESGFSNISACGAFYTITGMGMEQYNPQTHINLFNFHTNVMSLGPSRQHNILLKSIMVVYATKNNPVQQIACSNVVLGKGSETNFTIKASDASNKAVHKYGLALFLAPILYFIGI</sequence>
<keyword evidence="3" id="KW-1185">Reference proteome</keyword>
<dbReference type="AlphaFoldDB" id="A0A163ADP7"/>
<keyword evidence="1" id="KW-0732">Signal</keyword>
<dbReference type="EMBL" id="KV440982">
    <property type="protein sequence ID" value="OAD72771.1"/>
    <property type="molecule type" value="Genomic_DNA"/>
</dbReference>
<organism evidence="2 3">
    <name type="scientific">Phycomyces blakesleeanus (strain ATCC 8743b / DSM 1359 / FGSC 10004 / NBRC 33097 / NRRL 1555)</name>
    <dbReference type="NCBI Taxonomy" id="763407"/>
    <lineage>
        <taxon>Eukaryota</taxon>
        <taxon>Fungi</taxon>
        <taxon>Fungi incertae sedis</taxon>
        <taxon>Mucoromycota</taxon>
        <taxon>Mucoromycotina</taxon>
        <taxon>Mucoromycetes</taxon>
        <taxon>Mucorales</taxon>
        <taxon>Phycomycetaceae</taxon>
        <taxon>Phycomyces</taxon>
    </lineage>
</organism>
<name>A0A163ADP7_PHYB8</name>
<dbReference type="GeneID" id="29002339"/>
<reference evidence="3" key="1">
    <citation type="submission" date="2015-06" db="EMBL/GenBank/DDBJ databases">
        <title>Expansion of signal transduction pathways in fungi by whole-genome duplication.</title>
        <authorList>
            <consortium name="DOE Joint Genome Institute"/>
            <person name="Corrochano L.M."/>
            <person name="Kuo A."/>
            <person name="Marcet-Houben M."/>
            <person name="Polaino S."/>
            <person name="Salamov A."/>
            <person name="Villalobos J.M."/>
            <person name="Alvarez M.I."/>
            <person name="Avalos J."/>
            <person name="Benito E.P."/>
            <person name="Benoit I."/>
            <person name="Burger G."/>
            <person name="Camino L.P."/>
            <person name="Canovas D."/>
            <person name="Cerda-Olmedo E."/>
            <person name="Cheng J.-F."/>
            <person name="Dominguez A."/>
            <person name="Elias M."/>
            <person name="Eslava A.P."/>
            <person name="Glaser F."/>
            <person name="Grimwood J."/>
            <person name="Gutierrez G."/>
            <person name="Heitman J."/>
            <person name="Henrissat B."/>
            <person name="Iturriaga E.A."/>
            <person name="Lang B.F."/>
            <person name="Lavin J.L."/>
            <person name="Lee S."/>
            <person name="Li W."/>
            <person name="Lindquist E."/>
            <person name="Lopez-Garcia S."/>
            <person name="Luque E.M."/>
            <person name="Marcos A.T."/>
            <person name="Martin J."/>
            <person name="McCluskey K."/>
            <person name="Medina H.R."/>
            <person name="Miralles-Duran A."/>
            <person name="Miyazaki A."/>
            <person name="Munoz-Torres E."/>
            <person name="Oguiza J.A."/>
            <person name="Ohm R."/>
            <person name="Olmedo M."/>
            <person name="Orejas M."/>
            <person name="Ortiz-Castellanos L."/>
            <person name="Pisabarro A.G."/>
            <person name="Rodriguez-Romero J."/>
            <person name="Ruiz-Herrera J."/>
            <person name="Ruiz-Vazquez R."/>
            <person name="Sanz C."/>
            <person name="Schackwitz W."/>
            <person name="Schmutz J."/>
            <person name="Shahriari M."/>
            <person name="Shelest E."/>
            <person name="Silva-Franco F."/>
            <person name="Soanes D."/>
            <person name="Syed K."/>
            <person name="Tagua V.G."/>
            <person name="Talbot N.J."/>
            <person name="Thon M."/>
            <person name="De vries R.P."/>
            <person name="Wiebenga A."/>
            <person name="Yadav J.S."/>
            <person name="Braun E.L."/>
            <person name="Baker S."/>
            <person name="Garre V."/>
            <person name="Horwitz B."/>
            <person name="Torres-Martinez S."/>
            <person name="Idnurm A."/>
            <person name="Herrera-Estrella A."/>
            <person name="Gabaldon T."/>
            <person name="Grigoriev I.V."/>
        </authorList>
    </citation>
    <scope>NUCLEOTIDE SEQUENCE [LARGE SCALE GENOMIC DNA]</scope>
    <source>
        <strain evidence="3">NRRL 1555(-)</strain>
    </source>
</reference>
<feature type="signal peptide" evidence="1">
    <location>
        <begin position="1"/>
        <end position="19"/>
    </location>
</feature>
<gene>
    <name evidence="2" type="ORF">PHYBLDRAFT_65308</name>
</gene>
<evidence type="ECO:0000313" key="3">
    <source>
        <dbReference type="Proteomes" id="UP000077315"/>
    </source>
</evidence>
<dbReference type="InParanoid" id="A0A163ADP7"/>
<proteinExistence type="predicted"/>
<evidence type="ECO:0000313" key="2">
    <source>
        <dbReference type="EMBL" id="OAD72771.1"/>
    </source>
</evidence>
<dbReference type="VEuPathDB" id="FungiDB:PHYBLDRAFT_65308"/>
<feature type="chain" id="PRO_5007841487" evidence="1">
    <location>
        <begin position="20"/>
        <end position="227"/>
    </location>
</feature>
<dbReference type="RefSeq" id="XP_018290811.1">
    <property type="nucleotide sequence ID" value="XM_018441433.1"/>
</dbReference>
<evidence type="ECO:0000256" key="1">
    <source>
        <dbReference type="SAM" id="SignalP"/>
    </source>
</evidence>
<protein>
    <submittedName>
        <fullName evidence="2">Uncharacterized protein</fullName>
    </submittedName>
</protein>